<dbReference type="EMBL" id="SHKW01000008">
    <property type="protein sequence ID" value="RZU29005.1"/>
    <property type="molecule type" value="Genomic_DNA"/>
</dbReference>
<dbReference type="OrthoDB" id="126376at2"/>
<accession>A0A4Q7XZX3</accession>
<organism evidence="1 2">
    <name type="scientific">Edaphobacter modestus</name>
    <dbReference type="NCBI Taxonomy" id="388466"/>
    <lineage>
        <taxon>Bacteria</taxon>
        <taxon>Pseudomonadati</taxon>
        <taxon>Acidobacteriota</taxon>
        <taxon>Terriglobia</taxon>
        <taxon>Terriglobales</taxon>
        <taxon>Acidobacteriaceae</taxon>
        <taxon>Edaphobacter</taxon>
    </lineage>
</organism>
<comment type="caution">
    <text evidence="1">The sequence shown here is derived from an EMBL/GenBank/DDBJ whole genome shotgun (WGS) entry which is preliminary data.</text>
</comment>
<reference evidence="1 2" key="1">
    <citation type="submission" date="2019-02" db="EMBL/GenBank/DDBJ databases">
        <title>Genomic Encyclopedia of Archaeal and Bacterial Type Strains, Phase II (KMG-II): from individual species to whole genera.</title>
        <authorList>
            <person name="Goeker M."/>
        </authorList>
    </citation>
    <scope>NUCLEOTIDE SEQUENCE [LARGE SCALE GENOMIC DNA]</scope>
    <source>
        <strain evidence="1 2">DSM 18101</strain>
    </source>
</reference>
<sequence>MDAWLHAAEVCNAGFPGENSSQVIEEMRAFPPILLFLQVVSPVASIATVTTTLKSLARTPRVMVDMESGDALMFDSLREDVSRHPDDFVSFQTRTAALRFINEHGFEVNRETARRMIERLGYWRGKMVVVVPIAQGLK</sequence>
<dbReference type="RefSeq" id="WP_130425438.1">
    <property type="nucleotide sequence ID" value="NZ_SHKW01000008.1"/>
</dbReference>
<dbReference type="AlphaFoldDB" id="A0A4Q7XZX3"/>
<evidence type="ECO:0000313" key="1">
    <source>
        <dbReference type="EMBL" id="RZU29005.1"/>
    </source>
</evidence>
<keyword evidence="2" id="KW-1185">Reference proteome</keyword>
<gene>
    <name evidence="1" type="ORF">BDD14_6593</name>
</gene>
<name>A0A4Q7XZX3_9BACT</name>
<evidence type="ECO:0000313" key="2">
    <source>
        <dbReference type="Proteomes" id="UP000292958"/>
    </source>
</evidence>
<protein>
    <submittedName>
        <fullName evidence="1">Uncharacterized protein</fullName>
    </submittedName>
</protein>
<dbReference type="Proteomes" id="UP000292958">
    <property type="component" value="Unassembled WGS sequence"/>
</dbReference>
<proteinExistence type="predicted"/>